<keyword evidence="1" id="KW-0723">Serine/threonine-protein kinase</keyword>
<evidence type="ECO:0000313" key="4">
    <source>
        <dbReference type="Proteomes" id="UP000746503"/>
    </source>
</evidence>
<dbReference type="PANTHER" id="PTHR35526:SF3">
    <property type="entry name" value="ANTI-SIGMA-F FACTOR RSBW"/>
    <property type="match status" value="1"/>
</dbReference>
<dbReference type="SUPFAM" id="SSF55874">
    <property type="entry name" value="ATPase domain of HSP90 chaperone/DNA topoisomerase II/histidine kinase"/>
    <property type="match status" value="1"/>
</dbReference>
<dbReference type="RefSeq" id="WP_167932294.1">
    <property type="nucleotide sequence ID" value="NZ_JAAVJB010000024.1"/>
</dbReference>
<keyword evidence="3" id="KW-0067">ATP-binding</keyword>
<dbReference type="EMBL" id="JAAVJB010000024">
    <property type="protein sequence ID" value="NJP65768.1"/>
    <property type="molecule type" value="Genomic_DNA"/>
</dbReference>
<name>A0ABX1AF41_9ACTN</name>
<proteinExistence type="predicted"/>
<dbReference type="Gene3D" id="3.30.565.10">
    <property type="entry name" value="Histidine kinase-like ATPase, C-terminal domain"/>
    <property type="match status" value="1"/>
</dbReference>
<dbReference type="Proteomes" id="UP000746503">
    <property type="component" value="Unassembled WGS sequence"/>
</dbReference>
<keyword evidence="1" id="KW-0808">Transferase</keyword>
<evidence type="ECO:0000256" key="1">
    <source>
        <dbReference type="ARBA" id="ARBA00022527"/>
    </source>
</evidence>
<dbReference type="PANTHER" id="PTHR35526">
    <property type="entry name" value="ANTI-SIGMA-F FACTOR RSBW-RELATED"/>
    <property type="match status" value="1"/>
</dbReference>
<dbReference type="Pfam" id="PF13581">
    <property type="entry name" value="HATPase_c_2"/>
    <property type="match status" value="1"/>
</dbReference>
<protein>
    <submittedName>
        <fullName evidence="3">ATP-binding protein</fullName>
    </submittedName>
</protein>
<dbReference type="GO" id="GO:0005524">
    <property type="term" value="F:ATP binding"/>
    <property type="evidence" value="ECO:0007669"/>
    <property type="project" value="UniProtKB-KW"/>
</dbReference>
<evidence type="ECO:0000313" key="3">
    <source>
        <dbReference type="EMBL" id="NJP65768.1"/>
    </source>
</evidence>
<dbReference type="InterPro" id="IPR036890">
    <property type="entry name" value="HATPase_C_sf"/>
</dbReference>
<organism evidence="3 4">
    <name type="scientific">Streptomyces spiramenti</name>
    <dbReference type="NCBI Taxonomy" id="2720606"/>
    <lineage>
        <taxon>Bacteria</taxon>
        <taxon>Bacillati</taxon>
        <taxon>Actinomycetota</taxon>
        <taxon>Actinomycetes</taxon>
        <taxon>Kitasatosporales</taxon>
        <taxon>Streptomycetaceae</taxon>
        <taxon>Streptomyces</taxon>
    </lineage>
</organism>
<dbReference type="InterPro" id="IPR003594">
    <property type="entry name" value="HATPase_dom"/>
</dbReference>
<dbReference type="CDD" id="cd16936">
    <property type="entry name" value="HATPase_RsbW-like"/>
    <property type="match status" value="1"/>
</dbReference>
<accession>A0ABX1AF41</accession>
<keyword evidence="3" id="KW-0547">Nucleotide-binding</keyword>
<keyword evidence="4" id="KW-1185">Reference proteome</keyword>
<dbReference type="InterPro" id="IPR050267">
    <property type="entry name" value="Anti-sigma-factor_SerPK"/>
</dbReference>
<evidence type="ECO:0000259" key="2">
    <source>
        <dbReference type="Pfam" id="PF13581"/>
    </source>
</evidence>
<comment type="caution">
    <text evidence="3">The sequence shown here is derived from an EMBL/GenBank/DDBJ whole genome shotgun (WGS) entry which is preliminary data.</text>
</comment>
<keyword evidence="1" id="KW-0418">Kinase</keyword>
<sequence length="173" mass="18744">MTDPSPTTAATDLAWPLSFTQSLSATRRGARLARLLCVMELRTWDVPHCLRERAELVIAELAANAVLHGSEPSDPRCDGFRVGVRYAPAAELLRIEVTDTGAGAIRPPERCSRPAPPAGPDGVNEVELRHEPLLETGRGLALVTALADRWDTVPHQPQGKTVRAVLTMLWAAD</sequence>
<reference evidence="3 4" key="1">
    <citation type="submission" date="2020-03" db="EMBL/GenBank/DDBJ databases">
        <title>Draft genome of Streptomyces sp. ventii, isolated from the Axial Seamount in the Pacific Ocean, and resequencing of the two type strains Streptomyces lonarensis strain NCL 716 and Streptomyces bohaiensis strain 11A07.</title>
        <authorList>
            <person name="Loughran R.M."/>
            <person name="Pfannmuller K.M."/>
            <person name="Wasson B.J."/>
            <person name="Deadmond M.C."/>
            <person name="Paddock B.E."/>
            <person name="Koyack M.J."/>
            <person name="Gallegos D.A."/>
            <person name="Mitchell E.A."/>
            <person name="Ushijima B."/>
            <person name="Saw J.H."/>
            <person name="Mcphail K.L."/>
            <person name="Videau P."/>
        </authorList>
    </citation>
    <scope>NUCLEOTIDE SEQUENCE [LARGE SCALE GENOMIC DNA]</scope>
    <source>
        <strain evidence="4">5675061</strain>
    </source>
</reference>
<feature type="domain" description="Histidine kinase/HSP90-like ATPase" evidence="2">
    <location>
        <begin position="25"/>
        <end position="165"/>
    </location>
</feature>
<gene>
    <name evidence="3" type="ORF">HCJ92_05550</name>
</gene>